<name>A0A3B0CTV1_9BACL</name>
<dbReference type="Gene3D" id="3.40.50.1980">
    <property type="entry name" value="Nitrogenase molybdenum iron protein domain"/>
    <property type="match status" value="2"/>
</dbReference>
<evidence type="ECO:0000259" key="2">
    <source>
        <dbReference type="PROSITE" id="PS50983"/>
    </source>
</evidence>
<dbReference type="SUPFAM" id="SSF53807">
    <property type="entry name" value="Helical backbone' metal receptor"/>
    <property type="match status" value="1"/>
</dbReference>
<comment type="similarity">
    <text evidence="1">Belongs to the bacterial solute-binding protein 8 family.</text>
</comment>
<evidence type="ECO:0000256" key="1">
    <source>
        <dbReference type="ARBA" id="ARBA00008814"/>
    </source>
</evidence>
<proteinExistence type="inferred from homology"/>
<reference evidence="3 4" key="1">
    <citation type="journal article" date="2007" name="Int. J. Syst. Evol. Microbiol.">
        <title>Paenibacillus ginsengarvi sp. nov., isolated from soil from ginseng cultivation.</title>
        <authorList>
            <person name="Yoon M.H."/>
            <person name="Ten L.N."/>
            <person name="Im W.T."/>
        </authorList>
    </citation>
    <scope>NUCLEOTIDE SEQUENCE [LARGE SCALE GENOMIC DNA]</scope>
    <source>
        <strain evidence="3 4">KCTC 13059</strain>
    </source>
</reference>
<dbReference type="PANTHER" id="PTHR30535:SF34">
    <property type="entry name" value="MOLYBDATE-BINDING PROTEIN MOLA"/>
    <property type="match status" value="1"/>
</dbReference>
<gene>
    <name evidence="3" type="ORF">D7M11_02340</name>
</gene>
<dbReference type="InterPro" id="IPR050902">
    <property type="entry name" value="ABC_Transporter_SBP"/>
</dbReference>
<dbReference type="Proteomes" id="UP000282311">
    <property type="component" value="Unassembled WGS sequence"/>
</dbReference>
<evidence type="ECO:0000313" key="3">
    <source>
        <dbReference type="EMBL" id="RKN86814.1"/>
    </source>
</evidence>
<feature type="domain" description="Fe/B12 periplasmic-binding" evidence="2">
    <location>
        <begin position="2"/>
        <end position="257"/>
    </location>
</feature>
<dbReference type="InterPro" id="IPR002491">
    <property type="entry name" value="ABC_transptr_periplasmic_BD"/>
</dbReference>
<dbReference type="CDD" id="cd01144">
    <property type="entry name" value="BtuF"/>
    <property type="match status" value="1"/>
</dbReference>
<evidence type="ECO:0000313" key="4">
    <source>
        <dbReference type="Proteomes" id="UP000282311"/>
    </source>
</evidence>
<sequence length="278" mass="30685">MRIVSLSPSNTELLGFMGLTSHIVGVDIYSDWPVSVQNLPRLGSDMNIDMDAVEALRPDLVLGSLTVPGMERNVEALKARNLPHVTLNPKKLSDISDCMKTIGEAVDALPAAKASIDRYEAMLARYEALSRQCTNRPTLYWEWWPKPVFTPGGGNWLTEISALAGAENVFANDERASVKTDWDDVLGRNPDYILLAWVGVKKQLPTPDTVAKRPGADKLDAVSGGRVLVMEEQLYCRPSPLLIAGLQKLGHQLHPDIYPAYDEAAAHRWLNESAERSI</sequence>
<dbReference type="Pfam" id="PF01497">
    <property type="entry name" value="Peripla_BP_2"/>
    <property type="match status" value="1"/>
</dbReference>
<protein>
    <submittedName>
        <fullName evidence="3">Cobalamin-binding protein</fullName>
    </submittedName>
</protein>
<dbReference type="RefSeq" id="WP_120745521.1">
    <property type="nucleotide sequence ID" value="NZ_RBAH01000001.1"/>
</dbReference>
<dbReference type="AlphaFoldDB" id="A0A3B0CTV1"/>
<organism evidence="3 4">
    <name type="scientific">Paenibacillus ginsengarvi</name>
    <dbReference type="NCBI Taxonomy" id="400777"/>
    <lineage>
        <taxon>Bacteria</taxon>
        <taxon>Bacillati</taxon>
        <taxon>Bacillota</taxon>
        <taxon>Bacilli</taxon>
        <taxon>Bacillales</taxon>
        <taxon>Paenibacillaceae</taxon>
        <taxon>Paenibacillus</taxon>
    </lineage>
</organism>
<keyword evidence="4" id="KW-1185">Reference proteome</keyword>
<dbReference type="PANTHER" id="PTHR30535">
    <property type="entry name" value="VITAMIN B12-BINDING PROTEIN"/>
    <property type="match status" value="1"/>
</dbReference>
<accession>A0A3B0CTV1</accession>
<comment type="caution">
    <text evidence="3">The sequence shown here is derived from an EMBL/GenBank/DDBJ whole genome shotgun (WGS) entry which is preliminary data.</text>
</comment>
<dbReference type="OrthoDB" id="9787772at2"/>
<dbReference type="EMBL" id="RBAH01000001">
    <property type="protein sequence ID" value="RKN86814.1"/>
    <property type="molecule type" value="Genomic_DNA"/>
</dbReference>
<dbReference type="PROSITE" id="PS50983">
    <property type="entry name" value="FE_B12_PBP"/>
    <property type="match status" value="1"/>
</dbReference>